<dbReference type="PANTHER" id="PTHR14239">
    <property type="entry name" value="DUDULIN-RELATED"/>
    <property type="match status" value="1"/>
</dbReference>
<protein>
    <submittedName>
        <fullName evidence="3">NADPH-dependent F420 reductase</fullName>
    </submittedName>
</protein>
<organism evidence="3 4">
    <name type="scientific">Ginsengibacter hankyongi</name>
    <dbReference type="NCBI Taxonomy" id="2607284"/>
    <lineage>
        <taxon>Bacteria</taxon>
        <taxon>Pseudomonadati</taxon>
        <taxon>Bacteroidota</taxon>
        <taxon>Chitinophagia</taxon>
        <taxon>Chitinophagales</taxon>
        <taxon>Chitinophagaceae</taxon>
        <taxon>Ginsengibacter</taxon>
    </lineage>
</organism>
<keyword evidence="4" id="KW-1185">Reference proteome</keyword>
<reference evidence="3 4" key="1">
    <citation type="submission" date="2019-09" db="EMBL/GenBank/DDBJ databases">
        <title>Draft genome sequence of Ginsengibacter sp. BR5-29.</title>
        <authorList>
            <person name="Im W.-T."/>
        </authorList>
    </citation>
    <scope>NUCLEOTIDE SEQUENCE [LARGE SCALE GENOMIC DNA]</scope>
    <source>
        <strain evidence="3 4">BR5-29</strain>
    </source>
</reference>
<evidence type="ECO:0000313" key="4">
    <source>
        <dbReference type="Proteomes" id="UP000326903"/>
    </source>
</evidence>
<sequence length="203" mass="22034">MEIAIIGTGNVGGALATNWAKKGHKIYLGVQNISNFKGKELLNNENTRVFSIKEAVAKSEVVLIATPPTAIFEIIEQMGNVEGKVILDATNAVVNKPEPYPTVYHCLADKTNAEIVKCFNSTGFENMSNPIYNGVAIDMYMAGDSEKAKSIASQLAKDAGFGSCIDFGKSDKVELLEKFALSWINLAIMQGKGRNIAFKLLKR</sequence>
<dbReference type="AlphaFoldDB" id="A0A5J5IDI6"/>
<feature type="domain" description="Pyrroline-5-carboxylate reductase catalytic N-terminal" evidence="2">
    <location>
        <begin position="3"/>
        <end position="91"/>
    </location>
</feature>
<dbReference type="GO" id="GO:0008823">
    <property type="term" value="F:cupric reductase (NADH) activity"/>
    <property type="evidence" value="ECO:0007669"/>
    <property type="project" value="TreeGrafter"/>
</dbReference>
<dbReference type="Gene3D" id="3.40.50.720">
    <property type="entry name" value="NAD(P)-binding Rossmann-like Domain"/>
    <property type="match status" value="1"/>
</dbReference>
<proteinExistence type="predicted"/>
<evidence type="ECO:0000313" key="3">
    <source>
        <dbReference type="EMBL" id="KAA9037309.1"/>
    </source>
</evidence>
<dbReference type="InterPro" id="IPR028939">
    <property type="entry name" value="P5C_Rdtase_cat_N"/>
</dbReference>
<name>A0A5J5IDI6_9BACT</name>
<dbReference type="GO" id="GO:0052851">
    <property type="term" value="F:ferric-chelate reductase (NADPH) activity"/>
    <property type="evidence" value="ECO:0007669"/>
    <property type="project" value="TreeGrafter"/>
</dbReference>
<dbReference type="GO" id="GO:0005886">
    <property type="term" value="C:plasma membrane"/>
    <property type="evidence" value="ECO:0007669"/>
    <property type="project" value="TreeGrafter"/>
</dbReference>
<dbReference type="Pfam" id="PF03807">
    <property type="entry name" value="F420_oxidored"/>
    <property type="match status" value="1"/>
</dbReference>
<dbReference type="SUPFAM" id="SSF51735">
    <property type="entry name" value="NAD(P)-binding Rossmann-fold domains"/>
    <property type="match status" value="1"/>
</dbReference>
<comment type="caution">
    <text evidence="3">The sequence shown here is derived from an EMBL/GenBank/DDBJ whole genome shotgun (WGS) entry which is preliminary data.</text>
</comment>
<dbReference type="InterPro" id="IPR051267">
    <property type="entry name" value="STEAP_metalloreductase"/>
</dbReference>
<dbReference type="InterPro" id="IPR036291">
    <property type="entry name" value="NAD(P)-bd_dom_sf"/>
</dbReference>
<gene>
    <name evidence="3" type="ORF">FW778_17025</name>
</gene>
<evidence type="ECO:0000256" key="1">
    <source>
        <dbReference type="ARBA" id="ARBA00023002"/>
    </source>
</evidence>
<keyword evidence="1" id="KW-0560">Oxidoreductase</keyword>
<dbReference type="PANTHER" id="PTHR14239:SF0">
    <property type="entry name" value="F420-DEPENDENT NADP REDUCTASE"/>
    <property type="match status" value="1"/>
</dbReference>
<dbReference type="GO" id="GO:0015677">
    <property type="term" value="P:copper ion import"/>
    <property type="evidence" value="ECO:0007669"/>
    <property type="project" value="TreeGrafter"/>
</dbReference>
<accession>A0A5J5IDI6</accession>
<dbReference type="EMBL" id="VYQF01000006">
    <property type="protein sequence ID" value="KAA9037309.1"/>
    <property type="molecule type" value="Genomic_DNA"/>
</dbReference>
<evidence type="ECO:0000259" key="2">
    <source>
        <dbReference type="Pfam" id="PF03807"/>
    </source>
</evidence>
<dbReference type="Proteomes" id="UP000326903">
    <property type="component" value="Unassembled WGS sequence"/>
</dbReference>